<dbReference type="Gene3D" id="1.10.10.10">
    <property type="entry name" value="Winged helix-like DNA-binding domain superfamily/Winged helix DNA-binding domain"/>
    <property type="match status" value="1"/>
</dbReference>
<accession>A0A8S1HUN9</accession>
<dbReference type="InterPro" id="IPR036390">
    <property type="entry name" value="WH_DNA-bd_sf"/>
</dbReference>
<evidence type="ECO:0000256" key="1">
    <source>
        <dbReference type="ARBA" id="ARBA00006019"/>
    </source>
</evidence>
<dbReference type="SMART" id="SM00182">
    <property type="entry name" value="CULLIN"/>
    <property type="match status" value="1"/>
</dbReference>
<keyword evidence="9" id="KW-1185">Reference proteome</keyword>
<evidence type="ECO:0000259" key="7">
    <source>
        <dbReference type="PROSITE" id="PS50069"/>
    </source>
</evidence>
<evidence type="ECO:0000256" key="2">
    <source>
        <dbReference type="ARBA" id="ARBA00022786"/>
    </source>
</evidence>
<dbReference type="InterPro" id="IPR036388">
    <property type="entry name" value="WH-like_DNA-bd_sf"/>
</dbReference>
<comment type="caution">
    <text evidence="8">The sequence shown here is derived from an EMBL/GenBank/DDBJ whole genome shotgun (WGS) entry which is preliminary data.</text>
</comment>
<dbReference type="Pfam" id="PF00888">
    <property type="entry name" value="Cullin"/>
    <property type="match status" value="1"/>
</dbReference>
<sequence length="841" mass="96897">MPAGPTKGEKPEKRSLQRGSSKRTMEVELKEGSPKKVRMSEEPLWPTGDEEPPFLPNAPGSSQDNFSHNYRPSQKSSSSPHAETKKKVAIKNLRKKDREVEDINRNGEGPLILREDIEEWPEIQENIDAIFSCTPTRTGLEQLFTLVQIACEKHKMRTIHDNLRVVLMDFALKLKTQLDSGDVMALSESTCEEYLLRFWKIWQVYPIRMELVRNVFLHLDRNVSASSCEIDFLPIWEASMRVFRRTFFLEVSKEYHTNKLFVALFYDLQRMMKRLDAESNAIRDLISMISTVRVQEEFLAYLTRELREFYNNERHRLLPGASCGEYMRYVDGQVNEYAHLMQLHFADVTALKAVHSVLLETLVASALPYVFQNGFDLLMTSPDVEDARCTFSLCVQCSGGEETMRNHFVAFIKKTGTQLMSSCQDADFFNELLSFKKRMDRIVTEAFRGCLDEVKFRQAVSDSFASFINTGGNKAAELIAKYFHGLLRNLNKNLSDDKLDEMLDDAIVIFRFLHGKDVFEAFYKRDLAKRLLLDRSASVDAEKSVLSKLRNECGAGFTHKLEGMFKDMETSVDLNQLFQQHLEHVKKPRSNVNVRVLTTEHWPSYELYEINLPKQLRDSLTDFTDFYRSQHGTRTLNWHYALSTAVVTAKFRPGCTKELILSLYQAVVLLLFNGCEKWTLQEVVDATKIESTEVTRTILSLVGGRDAKPRIICKLPSTSDRDKPETTIESVGKDSFVVNAAFDSKLYRVRVAQVQLKTPKEEKEIVEAEVNHDRQYQIDAAIVRIMKSRKELSHQMLVAELFKQLKFPMNAADIKLRIASLIDREYVARDPNEVNVYRYVA</sequence>
<organism evidence="8 9">
    <name type="scientific">Caenorhabditis auriculariae</name>
    <dbReference type="NCBI Taxonomy" id="2777116"/>
    <lineage>
        <taxon>Eukaryota</taxon>
        <taxon>Metazoa</taxon>
        <taxon>Ecdysozoa</taxon>
        <taxon>Nematoda</taxon>
        <taxon>Chromadorea</taxon>
        <taxon>Rhabditida</taxon>
        <taxon>Rhabditina</taxon>
        <taxon>Rhabditomorpha</taxon>
        <taxon>Rhabditoidea</taxon>
        <taxon>Rhabditidae</taxon>
        <taxon>Peloderinae</taxon>
        <taxon>Caenorhabditis</taxon>
    </lineage>
</organism>
<protein>
    <recommendedName>
        <fullName evidence="7">Cullin family profile domain-containing protein</fullName>
    </recommendedName>
</protein>
<dbReference type="SUPFAM" id="SSF46785">
    <property type="entry name" value="Winged helix' DNA-binding domain"/>
    <property type="match status" value="1"/>
</dbReference>
<dbReference type="Gene3D" id="3.30.230.130">
    <property type="entry name" value="Cullin, Chain C, Domain 2"/>
    <property type="match status" value="1"/>
</dbReference>
<evidence type="ECO:0000256" key="5">
    <source>
        <dbReference type="RuleBase" id="RU003829"/>
    </source>
</evidence>
<evidence type="ECO:0000313" key="8">
    <source>
        <dbReference type="EMBL" id="CAD6199081.1"/>
    </source>
</evidence>
<dbReference type="GO" id="GO:0006511">
    <property type="term" value="P:ubiquitin-dependent protein catabolic process"/>
    <property type="evidence" value="ECO:0007669"/>
    <property type="project" value="InterPro"/>
</dbReference>
<keyword evidence="2" id="KW-0833">Ubl conjugation pathway</keyword>
<dbReference type="AlphaFoldDB" id="A0A8S1HUN9"/>
<dbReference type="InterPro" id="IPR016159">
    <property type="entry name" value="Cullin_repeat-like_dom_sf"/>
</dbReference>
<dbReference type="GO" id="GO:0031625">
    <property type="term" value="F:ubiquitin protein ligase binding"/>
    <property type="evidence" value="ECO:0007669"/>
    <property type="project" value="InterPro"/>
</dbReference>
<dbReference type="InterPro" id="IPR001373">
    <property type="entry name" value="Cullin_N"/>
</dbReference>
<dbReference type="EMBL" id="CAJGYM010000153">
    <property type="protein sequence ID" value="CAD6199081.1"/>
    <property type="molecule type" value="Genomic_DNA"/>
</dbReference>
<dbReference type="Pfam" id="PF26557">
    <property type="entry name" value="Cullin_AB"/>
    <property type="match status" value="1"/>
</dbReference>
<dbReference type="OrthoDB" id="27073at2759"/>
<evidence type="ECO:0000256" key="3">
    <source>
        <dbReference type="ARBA" id="ARBA00022843"/>
    </source>
</evidence>
<dbReference type="InterPro" id="IPR016158">
    <property type="entry name" value="Cullin_homology"/>
</dbReference>
<evidence type="ECO:0000256" key="6">
    <source>
        <dbReference type="SAM" id="MobiDB-lite"/>
    </source>
</evidence>
<dbReference type="PROSITE" id="PS50069">
    <property type="entry name" value="CULLIN_2"/>
    <property type="match status" value="1"/>
</dbReference>
<gene>
    <name evidence="8" type="ORF">CAUJ_LOCUS14986</name>
</gene>
<evidence type="ECO:0000256" key="4">
    <source>
        <dbReference type="PROSITE-ProRule" id="PRU00330"/>
    </source>
</evidence>
<dbReference type="PANTHER" id="PTHR11932">
    <property type="entry name" value="CULLIN"/>
    <property type="match status" value="1"/>
</dbReference>
<dbReference type="InterPro" id="IPR019559">
    <property type="entry name" value="Cullin_neddylation_domain"/>
</dbReference>
<dbReference type="PROSITE" id="PS01256">
    <property type="entry name" value="CULLIN_1"/>
    <property type="match status" value="1"/>
</dbReference>
<dbReference type="InterPro" id="IPR016157">
    <property type="entry name" value="Cullin_CS"/>
</dbReference>
<dbReference type="InterPro" id="IPR059120">
    <property type="entry name" value="Cullin-like_AB"/>
</dbReference>
<dbReference type="Proteomes" id="UP000835052">
    <property type="component" value="Unassembled WGS sequence"/>
</dbReference>
<dbReference type="SUPFAM" id="SSF75632">
    <property type="entry name" value="Cullin homology domain"/>
    <property type="match status" value="1"/>
</dbReference>
<dbReference type="FunFam" id="1.20.1310.10:FF:000003">
    <property type="entry name" value="Cullin 4A"/>
    <property type="match status" value="1"/>
</dbReference>
<feature type="region of interest" description="Disordered" evidence="6">
    <location>
        <begin position="1"/>
        <end position="87"/>
    </location>
</feature>
<proteinExistence type="inferred from homology"/>
<dbReference type="InterPro" id="IPR036317">
    <property type="entry name" value="Cullin_homology_sf"/>
</dbReference>
<comment type="similarity">
    <text evidence="1 4 5">Belongs to the cullin family.</text>
</comment>
<reference evidence="8" key="1">
    <citation type="submission" date="2020-10" db="EMBL/GenBank/DDBJ databases">
        <authorList>
            <person name="Kikuchi T."/>
        </authorList>
    </citation>
    <scope>NUCLEOTIDE SEQUENCE</scope>
    <source>
        <strain evidence="8">NKZ352</strain>
    </source>
</reference>
<feature type="compositionally biased region" description="Polar residues" evidence="6">
    <location>
        <begin position="59"/>
        <end position="81"/>
    </location>
</feature>
<dbReference type="Pfam" id="PF10557">
    <property type="entry name" value="Cullin_Nedd8"/>
    <property type="match status" value="1"/>
</dbReference>
<dbReference type="GO" id="GO:0031461">
    <property type="term" value="C:cullin-RING ubiquitin ligase complex"/>
    <property type="evidence" value="ECO:0007669"/>
    <property type="project" value="InterPro"/>
</dbReference>
<dbReference type="InterPro" id="IPR045093">
    <property type="entry name" value="Cullin"/>
</dbReference>
<dbReference type="Gene3D" id="1.20.1310.10">
    <property type="entry name" value="Cullin Repeats"/>
    <property type="match status" value="4"/>
</dbReference>
<evidence type="ECO:0000313" key="9">
    <source>
        <dbReference type="Proteomes" id="UP000835052"/>
    </source>
</evidence>
<dbReference type="FunFam" id="1.10.10.10:FF:000050">
    <property type="entry name" value="Cullin 4B"/>
    <property type="match status" value="1"/>
</dbReference>
<keyword evidence="3" id="KW-0832">Ubl conjugation</keyword>
<name>A0A8S1HUN9_9PELO</name>
<feature type="domain" description="Cullin family profile" evidence="7">
    <location>
        <begin position="474"/>
        <end position="702"/>
    </location>
</feature>
<feature type="compositionally biased region" description="Basic and acidic residues" evidence="6">
    <location>
        <begin position="23"/>
        <end position="41"/>
    </location>
</feature>
<dbReference type="SUPFAM" id="SSF74788">
    <property type="entry name" value="Cullin repeat-like"/>
    <property type="match status" value="1"/>
</dbReference>
<dbReference type="SMART" id="SM00884">
    <property type="entry name" value="Cullin_Nedd8"/>
    <property type="match status" value="1"/>
</dbReference>